<proteinExistence type="predicted"/>
<comment type="caution">
    <text evidence="1">The sequence shown here is derived from an EMBL/GenBank/DDBJ whole genome shotgun (WGS) entry which is preliminary data.</text>
</comment>
<dbReference type="AlphaFoldDB" id="A0A1F5VI50"/>
<evidence type="ECO:0000313" key="1">
    <source>
        <dbReference type="EMBL" id="OGF63143.1"/>
    </source>
</evidence>
<evidence type="ECO:0000313" key="2">
    <source>
        <dbReference type="Proteomes" id="UP000178943"/>
    </source>
</evidence>
<gene>
    <name evidence="1" type="ORF">A2Y62_07595</name>
</gene>
<reference evidence="1 2" key="1">
    <citation type="journal article" date="2016" name="Nat. Commun.">
        <title>Thousands of microbial genomes shed light on interconnected biogeochemical processes in an aquifer system.</title>
        <authorList>
            <person name="Anantharaman K."/>
            <person name="Brown C.T."/>
            <person name="Hug L.A."/>
            <person name="Sharon I."/>
            <person name="Castelle C.J."/>
            <person name="Probst A.J."/>
            <person name="Thomas B.C."/>
            <person name="Singh A."/>
            <person name="Wilkins M.J."/>
            <person name="Karaoz U."/>
            <person name="Brodie E.L."/>
            <person name="Williams K.H."/>
            <person name="Hubbard S.S."/>
            <person name="Banfield J.F."/>
        </authorList>
    </citation>
    <scope>NUCLEOTIDE SEQUENCE [LARGE SCALE GENOMIC DNA]</scope>
</reference>
<dbReference type="Proteomes" id="UP000178943">
    <property type="component" value="Unassembled WGS sequence"/>
</dbReference>
<sequence length="89" mass="10916">MKEQQFFEIKVTCYEGYKACEKPLSFYWGIKQIIIKEIIDQWQGEDYCYFKILGDDDALYIIRHDYNLFEWQVIYWKTLNDKIIPSLDI</sequence>
<accession>A0A1F5VI50</accession>
<protein>
    <submittedName>
        <fullName evidence="1">Uncharacterized protein</fullName>
    </submittedName>
</protein>
<name>A0A1F5VI50_9BACT</name>
<dbReference type="EMBL" id="MFGW01000168">
    <property type="protein sequence ID" value="OGF63143.1"/>
    <property type="molecule type" value="Genomic_DNA"/>
</dbReference>
<organism evidence="1 2">
    <name type="scientific">Candidatus Fischerbacteria bacterium RBG_13_37_8</name>
    <dbReference type="NCBI Taxonomy" id="1817863"/>
    <lineage>
        <taxon>Bacteria</taxon>
        <taxon>Candidatus Fischeribacteriota</taxon>
    </lineage>
</organism>